<dbReference type="OrthoDB" id="3239865at2"/>
<dbReference type="InterPro" id="IPR002575">
    <property type="entry name" value="Aminoglycoside_PTrfase"/>
</dbReference>
<dbReference type="Pfam" id="PF01636">
    <property type="entry name" value="APH"/>
    <property type="match status" value="1"/>
</dbReference>
<dbReference type="Gene3D" id="3.90.1200.10">
    <property type="match status" value="1"/>
</dbReference>
<dbReference type="EMBL" id="JACHMC010000001">
    <property type="protein sequence ID" value="MBB4882363.1"/>
    <property type="molecule type" value="Genomic_DNA"/>
</dbReference>
<dbReference type="PANTHER" id="PTHR21310:SF15">
    <property type="entry name" value="AMINOGLYCOSIDE PHOSPHOTRANSFERASE DOMAIN-CONTAINING PROTEIN"/>
    <property type="match status" value="1"/>
</dbReference>
<dbReference type="PANTHER" id="PTHR21310">
    <property type="entry name" value="AMINOGLYCOSIDE PHOSPHOTRANSFERASE-RELATED-RELATED"/>
    <property type="match status" value="1"/>
</dbReference>
<feature type="signal peptide" evidence="2">
    <location>
        <begin position="1"/>
        <end position="22"/>
    </location>
</feature>
<feature type="region of interest" description="Disordered" evidence="1">
    <location>
        <begin position="309"/>
        <end position="361"/>
    </location>
</feature>
<keyword evidence="5" id="KW-1185">Reference proteome</keyword>
<comment type="caution">
    <text evidence="4">The sequence shown here is derived from an EMBL/GenBank/DDBJ whole genome shotgun (WGS) entry which is preliminary data.</text>
</comment>
<evidence type="ECO:0000256" key="1">
    <source>
        <dbReference type="SAM" id="MobiDB-lite"/>
    </source>
</evidence>
<evidence type="ECO:0000259" key="3">
    <source>
        <dbReference type="Pfam" id="PF01636"/>
    </source>
</evidence>
<feature type="compositionally biased region" description="Acidic residues" evidence="1">
    <location>
        <begin position="322"/>
        <end position="347"/>
    </location>
</feature>
<proteinExistence type="predicted"/>
<dbReference type="RefSeq" id="WP_135029588.1">
    <property type="nucleotide sequence ID" value="NZ_BMLA01000005.1"/>
</dbReference>
<evidence type="ECO:0000313" key="4">
    <source>
        <dbReference type="EMBL" id="MBB4882363.1"/>
    </source>
</evidence>
<name>A0A4Y8X1N6_9MICC</name>
<gene>
    <name evidence="4" type="ORF">BJ976_000714</name>
</gene>
<protein>
    <submittedName>
        <fullName evidence="4">Aminoglycoside phosphotransferase (APT) family kinase protein</fullName>
    </submittedName>
</protein>
<dbReference type="GO" id="GO:0016301">
    <property type="term" value="F:kinase activity"/>
    <property type="evidence" value="ECO:0007669"/>
    <property type="project" value="UniProtKB-KW"/>
</dbReference>
<keyword evidence="4" id="KW-0418">Kinase</keyword>
<sequence length="361" mass="39006">MHRQPLHLAALAAAAVPGLSPAAVEPSPDDSADFATAVVVDTSGERWRVRSPRTAEAGIRLETEVQVLAGFDAHLRAGLPFRVPSVAGAVRVDGLRTFVHQDLPGAPVPLEEIVTLGEPVVQDLGRILAAIHTLPMTVVEQTDLPVYTADHVRERHLAGLDEAASTGKVPPVLLRRWEEALEEDELWQFSPVPVHGDLHEDSLLVERGRVVGVAGWTDLHVGDPATDFAWLAAAEDPDFPERVLDAYLARRVAEEAADDGDVHLLRRASLLAEFAIGQWLLRGVERHDADMVADAEGLLAELADAVRAAESPAPGAVPTGADPEDDGWDDDWQQEDGDLAEDDEEEPGRETTTLTVVRPRD</sequence>
<keyword evidence="4" id="KW-0808">Transferase</keyword>
<evidence type="ECO:0000256" key="2">
    <source>
        <dbReference type="SAM" id="SignalP"/>
    </source>
</evidence>
<accession>A0A4Y8X1N6</accession>
<dbReference type="Proteomes" id="UP000560081">
    <property type="component" value="Unassembled WGS sequence"/>
</dbReference>
<feature type="chain" id="PRO_5043388877" evidence="2">
    <location>
        <begin position="23"/>
        <end position="361"/>
    </location>
</feature>
<organism evidence="4 5">
    <name type="scientific">Micrococcus flavus</name>
    <dbReference type="NCBI Taxonomy" id="384602"/>
    <lineage>
        <taxon>Bacteria</taxon>
        <taxon>Bacillati</taxon>
        <taxon>Actinomycetota</taxon>
        <taxon>Actinomycetes</taxon>
        <taxon>Micrococcales</taxon>
        <taxon>Micrococcaceae</taxon>
        <taxon>Micrococcus</taxon>
    </lineage>
</organism>
<evidence type="ECO:0000313" key="5">
    <source>
        <dbReference type="Proteomes" id="UP000560081"/>
    </source>
</evidence>
<dbReference type="InterPro" id="IPR051678">
    <property type="entry name" value="AGP_Transferase"/>
</dbReference>
<keyword evidence="2" id="KW-0732">Signal</keyword>
<reference evidence="4 5" key="1">
    <citation type="submission" date="2020-08" db="EMBL/GenBank/DDBJ databases">
        <title>Sequencing the genomes of 1000 actinobacteria strains.</title>
        <authorList>
            <person name="Klenk H.-P."/>
        </authorList>
    </citation>
    <scope>NUCLEOTIDE SEQUENCE [LARGE SCALE GENOMIC DNA]</scope>
    <source>
        <strain evidence="4 5">DSM 19079</strain>
    </source>
</reference>
<dbReference type="InterPro" id="IPR011009">
    <property type="entry name" value="Kinase-like_dom_sf"/>
</dbReference>
<dbReference type="AlphaFoldDB" id="A0A4Y8X1N6"/>
<feature type="domain" description="Aminoglycoside phosphotransferase" evidence="3">
    <location>
        <begin position="32"/>
        <end position="251"/>
    </location>
</feature>
<dbReference type="SUPFAM" id="SSF56112">
    <property type="entry name" value="Protein kinase-like (PK-like)"/>
    <property type="match status" value="1"/>
</dbReference>